<dbReference type="Proteomes" id="UP000809290">
    <property type="component" value="Unassembled WGS sequence"/>
</dbReference>
<accession>A0ABS2SJ56</accession>
<reference evidence="1 2" key="1">
    <citation type="submission" date="2021-01" db="EMBL/GenBank/DDBJ databases">
        <title>Sequencing the genomes of 1000 actinobacteria strains.</title>
        <authorList>
            <person name="Klenk H.-P."/>
        </authorList>
    </citation>
    <scope>NUCLEOTIDE SEQUENCE [LARGE SCALE GENOMIC DNA]</scope>
    <source>
        <strain evidence="1 2">DSM 13657</strain>
    </source>
</reference>
<evidence type="ECO:0000313" key="2">
    <source>
        <dbReference type="Proteomes" id="UP000809290"/>
    </source>
</evidence>
<comment type="caution">
    <text evidence="1">The sequence shown here is derived from an EMBL/GenBank/DDBJ whole genome shotgun (WGS) entry which is preliminary data.</text>
</comment>
<name>A0ABS2SJ56_9MICO</name>
<sequence length="52" mass="5675">MSRHILDSQRLYRERLFRTDDATAPTTTASSVTRTGTVTLGSEAYVAAAETV</sequence>
<proteinExistence type="predicted"/>
<gene>
    <name evidence="1" type="ORF">JOE56_000027</name>
</gene>
<dbReference type="EMBL" id="JAFBCP010000001">
    <property type="protein sequence ID" value="MBM7815333.1"/>
    <property type="molecule type" value="Genomic_DNA"/>
</dbReference>
<organism evidence="1 2">
    <name type="scientific">Brevibacterium paucivorans</name>
    <dbReference type="NCBI Taxonomy" id="170994"/>
    <lineage>
        <taxon>Bacteria</taxon>
        <taxon>Bacillati</taxon>
        <taxon>Actinomycetota</taxon>
        <taxon>Actinomycetes</taxon>
        <taxon>Micrococcales</taxon>
        <taxon>Brevibacteriaceae</taxon>
        <taxon>Brevibacterium</taxon>
    </lineage>
</organism>
<protein>
    <submittedName>
        <fullName evidence="1">Uncharacterized protein</fullName>
    </submittedName>
</protein>
<evidence type="ECO:0000313" key="1">
    <source>
        <dbReference type="EMBL" id="MBM7815333.1"/>
    </source>
</evidence>
<dbReference type="RefSeq" id="WP_204514304.1">
    <property type="nucleotide sequence ID" value="NZ_BAAAIM010000004.1"/>
</dbReference>
<keyword evidence="2" id="KW-1185">Reference proteome</keyword>